<keyword evidence="1" id="KW-0805">Transcription regulation</keyword>
<dbReference type="SUPFAM" id="SSF64288">
    <property type="entry name" value="Chorismate lyase-like"/>
    <property type="match status" value="1"/>
</dbReference>
<dbReference type="InterPro" id="IPR000524">
    <property type="entry name" value="Tscrpt_reg_HTH_GntR"/>
</dbReference>
<dbReference type="CDD" id="cd07377">
    <property type="entry name" value="WHTH_GntR"/>
    <property type="match status" value="1"/>
</dbReference>
<name>A0A0F8Y4C4_9ZZZZ</name>
<dbReference type="AlphaFoldDB" id="A0A0F8Y4C4"/>
<dbReference type="SMART" id="SM00866">
    <property type="entry name" value="UTRA"/>
    <property type="match status" value="1"/>
</dbReference>
<sequence>AETRQSEQGQSSAGLYASALARHRAQGPLYRQLSQALAELIGTGVLPPGATLPAERELAQMTGLSRVTVRRAVQSLARSGKVIQLQGSGTYVAPDAMRMEQSMQHLSSFTDDMHRRGLSPRSVWLSRGLFPPTSEELMTLGLSVTEQVARLARLRLADDRPMAIERATLPATLLPDPQAVGASLYDHLTAIGVRPVRAVQRVTAANATPGDAEKLEVLGGAAVLRVERVSYLASGRVVEFTRSLYRGDRYDFVAEMK</sequence>
<gene>
    <name evidence="5" type="ORF">LCGC14_2943870</name>
</gene>
<protein>
    <recommendedName>
        <fullName evidence="4">HTH gntR-type domain-containing protein</fullName>
    </recommendedName>
</protein>
<dbReference type="PANTHER" id="PTHR44846">
    <property type="entry name" value="MANNOSYL-D-GLYCERATE TRANSPORT/METABOLISM SYSTEM REPRESSOR MNGR-RELATED"/>
    <property type="match status" value="1"/>
</dbReference>
<dbReference type="Gene3D" id="3.40.1410.10">
    <property type="entry name" value="Chorismate lyase-like"/>
    <property type="match status" value="1"/>
</dbReference>
<evidence type="ECO:0000256" key="3">
    <source>
        <dbReference type="ARBA" id="ARBA00023163"/>
    </source>
</evidence>
<dbReference type="InterPro" id="IPR028978">
    <property type="entry name" value="Chorismate_lyase_/UTRA_dom_sf"/>
</dbReference>
<dbReference type="SMART" id="SM00345">
    <property type="entry name" value="HTH_GNTR"/>
    <property type="match status" value="1"/>
</dbReference>
<evidence type="ECO:0000256" key="2">
    <source>
        <dbReference type="ARBA" id="ARBA00023125"/>
    </source>
</evidence>
<dbReference type="InterPro" id="IPR011663">
    <property type="entry name" value="UTRA"/>
</dbReference>
<dbReference type="SUPFAM" id="SSF46785">
    <property type="entry name" value="Winged helix' DNA-binding domain"/>
    <property type="match status" value="1"/>
</dbReference>
<keyword evidence="3" id="KW-0804">Transcription</keyword>
<dbReference type="SMART" id="SM00419">
    <property type="entry name" value="HTH_CRP"/>
    <property type="match status" value="1"/>
</dbReference>
<dbReference type="GO" id="GO:0045892">
    <property type="term" value="P:negative regulation of DNA-templated transcription"/>
    <property type="evidence" value="ECO:0007669"/>
    <property type="project" value="TreeGrafter"/>
</dbReference>
<feature type="domain" description="HTH gntR-type" evidence="4">
    <location>
        <begin position="27"/>
        <end position="95"/>
    </location>
</feature>
<dbReference type="EMBL" id="LAZR01059127">
    <property type="protein sequence ID" value="KKK68455.1"/>
    <property type="molecule type" value="Genomic_DNA"/>
</dbReference>
<feature type="non-terminal residue" evidence="5">
    <location>
        <position position="1"/>
    </location>
</feature>
<dbReference type="GO" id="GO:0003677">
    <property type="term" value="F:DNA binding"/>
    <property type="evidence" value="ECO:0007669"/>
    <property type="project" value="UniProtKB-KW"/>
</dbReference>
<dbReference type="PROSITE" id="PS50949">
    <property type="entry name" value="HTH_GNTR"/>
    <property type="match status" value="1"/>
</dbReference>
<dbReference type="Pfam" id="PF00392">
    <property type="entry name" value="GntR"/>
    <property type="match status" value="1"/>
</dbReference>
<accession>A0A0F8Y4C4</accession>
<dbReference type="GO" id="GO:0003700">
    <property type="term" value="F:DNA-binding transcription factor activity"/>
    <property type="evidence" value="ECO:0007669"/>
    <property type="project" value="InterPro"/>
</dbReference>
<dbReference type="Pfam" id="PF07702">
    <property type="entry name" value="UTRA"/>
    <property type="match status" value="1"/>
</dbReference>
<evidence type="ECO:0000256" key="1">
    <source>
        <dbReference type="ARBA" id="ARBA00023015"/>
    </source>
</evidence>
<keyword evidence="2" id="KW-0238">DNA-binding</keyword>
<dbReference type="InterPro" id="IPR012318">
    <property type="entry name" value="HTH_CRP"/>
</dbReference>
<reference evidence="5" key="1">
    <citation type="journal article" date="2015" name="Nature">
        <title>Complex archaea that bridge the gap between prokaryotes and eukaryotes.</title>
        <authorList>
            <person name="Spang A."/>
            <person name="Saw J.H."/>
            <person name="Jorgensen S.L."/>
            <person name="Zaremba-Niedzwiedzka K."/>
            <person name="Martijn J."/>
            <person name="Lind A.E."/>
            <person name="van Eijk R."/>
            <person name="Schleper C."/>
            <person name="Guy L."/>
            <person name="Ettema T.J."/>
        </authorList>
    </citation>
    <scope>NUCLEOTIDE SEQUENCE</scope>
</reference>
<proteinExistence type="predicted"/>
<dbReference type="PRINTS" id="PR00035">
    <property type="entry name" value="HTHGNTR"/>
</dbReference>
<dbReference type="InterPro" id="IPR036390">
    <property type="entry name" value="WH_DNA-bd_sf"/>
</dbReference>
<organism evidence="5">
    <name type="scientific">marine sediment metagenome</name>
    <dbReference type="NCBI Taxonomy" id="412755"/>
    <lineage>
        <taxon>unclassified sequences</taxon>
        <taxon>metagenomes</taxon>
        <taxon>ecological metagenomes</taxon>
    </lineage>
</organism>
<dbReference type="InterPro" id="IPR050679">
    <property type="entry name" value="Bact_HTH_transcr_reg"/>
</dbReference>
<comment type="caution">
    <text evidence="5">The sequence shown here is derived from an EMBL/GenBank/DDBJ whole genome shotgun (WGS) entry which is preliminary data.</text>
</comment>
<evidence type="ECO:0000259" key="4">
    <source>
        <dbReference type="PROSITE" id="PS50949"/>
    </source>
</evidence>
<dbReference type="InterPro" id="IPR036388">
    <property type="entry name" value="WH-like_DNA-bd_sf"/>
</dbReference>
<dbReference type="Gene3D" id="1.10.10.10">
    <property type="entry name" value="Winged helix-like DNA-binding domain superfamily/Winged helix DNA-binding domain"/>
    <property type="match status" value="1"/>
</dbReference>
<dbReference type="PANTHER" id="PTHR44846:SF1">
    <property type="entry name" value="MANNOSYL-D-GLYCERATE TRANSPORT_METABOLISM SYSTEM REPRESSOR MNGR-RELATED"/>
    <property type="match status" value="1"/>
</dbReference>
<evidence type="ECO:0000313" key="5">
    <source>
        <dbReference type="EMBL" id="KKK68455.1"/>
    </source>
</evidence>